<dbReference type="KEGG" id="ovi:T265_10393"/>
<evidence type="ECO:0000313" key="1">
    <source>
        <dbReference type="EMBL" id="KER21233.1"/>
    </source>
</evidence>
<accession>A0A074Z2P4</accession>
<dbReference type="AlphaFoldDB" id="A0A074Z2P4"/>
<protein>
    <submittedName>
        <fullName evidence="1">Uncharacterized protein</fullName>
    </submittedName>
</protein>
<dbReference type="EMBL" id="KL596982">
    <property type="protein sequence ID" value="KER21233.1"/>
    <property type="molecule type" value="Genomic_DNA"/>
</dbReference>
<reference evidence="1 2" key="1">
    <citation type="submission" date="2013-11" db="EMBL/GenBank/DDBJ databases">
        <title>Opisthorchis viverrini - life in the bile duct.</title>
        <authorList>
            <person name="Young N.D."/>
            <person name="Nagarajan N."/>
            <person name="Lin S.J."/>
            <person name="Korhonen P.K."/>
            <person name="Jex A.R."/>
            <person name="Hall R.S."/>
            <person name="Safavi-Hemami H."/>
            <person name="Kaewkong W."/>
            <person name="Bertrand D."/>
            <person name="Gao S."/>
            <person name="Seet Q."/>
            <person name="Wongkham S."/>
            <person name="Teh B.T."/>
            <person name="Wongkham C."/>
            <person name="Intapan P.M."/>
            <person name="Maleewong W."/>
            <person name="Yang X."/>
            <person name="Hu M."/>
            <person name="Wang Z."/>
            <person name="Hofmann A."/>
            <person name="Sternberg P.W."/>
            <person name="Tan P."/>
            <person name="Wang J."/>
            <person name="Gasser R.B."/>
        </authorList>
    </citation>
    <scope>NUCLEOTIDE SEQUENCE [LARGE SCALE GENOMIC DNA]</scope>
</reference>
<sequence length="212" mass="24617">MHYHFYGTSRHMFQPPTWYERLCECRETFSSIAQWIAEVRKPSHHGKVQSLRDGGANEDHTTLGLMNTKTYQSFVNTRASDRSGCVAHEYIDWKVRVSNSRLHLDFSCLGLGNLVVSQLLWFLRAHNWRKRSPPFFPILSGLLKCTLEVHSLDRSLRLTLSVPNCRAARGKHEDWDTARLPKPRQGKSIDRGQVRTTDYRLQSRYGRFVTGL</sequence>
<dbReference type="CTD" id="20324561"/>
<evidence type="ECO:0000313" key="2">
    <source>
        <dbReference type="Proteomes" id="UP000054324"/>
    </source>
</evidence>
<name>A0A074Z2P4_OPIVI</name>
<proteinExistence type="predicted"/>
<dbReference type="OrthoDB" id="10570968at2759"/>
<organism evidence="1 2">
    <name type="scientific">Opisthorchis viverrini</name>
    <name type="common">Southeast Asian liver fluke</name>
    <dbReference type="NCBI Taxonomy" id="6198"/>
    <lineage>
        <taxon>Eukaryota</taxon>
        <taxon>Metazoa</taxon>
        <taxon>Spiralia</taxon>
        <taxon>Lophotrochozoa</taxon>
        <taxon>Platyhelminthes</taxon>
        <taxon>Trematoda</taxon>
        <taxon>Digenea</taxon>
        <taxon>Opisthorchiida</taxon>
        <taxon>Opisthorchiata</taxon>
        <taxon>Opisthorchiidae</taxon>
        <taxon>Opisthorchis</taxon>
    </lineage>
</organism>
<gene>
    <name evidence="1" type="ORF">T265_10393</name>
</gene>
<dbReference type="Proteomes" id="UP000054324">
    <property type="component" value="Unassembled WGS sequence"/>
</dbReference>
<dbReference type="GeneID" id="20324561"/>
<keyword evidence="2" id="KW-1185">Reference proteome</keyword>
<dbReference type="RefSeq" id="XP_009175021.1">
    <property type="nucleotide sequence ID" value="XM_009176757.1"/>
</dbReference>